<proteinExistence type="predicted"/>
<dbReference type="SUPFAM" id="SSF50630">
    <property type="entry name" value="Acid proteases"/>
    <property type="match status" value="1"/>
</dbReference>
<evidence type="ECO:0000313" key="4">
    <source>
        <dbReference type="Proteomes" id="UP000178975"/>
    </source>
</evidence>
<reference evidence="3 4" key="1">
    <citation type="journal article" date="2016" name="Nat. Commun.">
        <title>Thousands of microbial genomes shed light on interconnected biogeochemical processes in an aquifer system.</title>
        <authorList>
            <person name="Anantharaman K."/>
            <person name="Brown C.T."/>
            <person name="Hug L.A."/>
            <person name="Sharon I."/>
            <person name="Castelle C.J."/>
            <person name="Probst A.J."/>
            <person name="Thomas B.C."/>
            <person name="Singh A."/>
            <person name="Wilkins M.J."/>
            <person name="Karaoz U."/>
            <person name="Brodie E.L."/>
            <person name="Williams K.H."/>
            <person name="Hubbard S.S."/>
            <person name="Banfield J.F."/>
        </authorList>
    </citation>
    <scope>NUCLEOTIDE SEQUENCE [LARGE SCALE GENOMIC DNA]</scope>
</reference>
<keyword evidence="1" id="KW-0378">Hydrolase</keyword>
<dbReference type="EMBL" id="MFWE01000029">
    <property type="protein sequence ID" value="OGJ09070.1"/>
    <property type="molecule type" value="Genomic_DNA"/>
</dbReference>
<dbReference type="InterPro" id="IPR001995">
    <property type="entry name" value="Peptidase_A2_cat"/>
</dbReference>
<dbReference type="GO" id="GO:0006508">
    <property type="term" value="P:proteolysis"/>
    <property type="evidence" value="ECO:0007669"/>
    <property type="project" value="InterPro"/>
</dbReference>
<dbReference type="InterPro" id="IPR001969">
    <property type="entry name" value="Aspartic_peptidase_AS"/>
</dbReference>
<evidence type="ECO:0000313" key="3">
    <source>
        <dbReference type="EMBL" id="OGJ09070.1"/>
    </source>
</evidence>
<evidence type="ECO:0000256" key="1">
    <source>
        <dbReference type="ARBA" id="ARBA00022801"/>
    </source>
</evidence>
<name>A0A1F6YS00_9BACT</name>
<dbReference type="InterPro" id="IPR021109">
    <property type="entry name" value="Peptidase_aspartic_dom_sf"/>
</dbReference>
<comment type="caution">
    <text evidence="3">The sequence shown here is derived from an EMBL/GenBank/DDBJ whole genome shotgun (WGS) entry which is preliminary data.</text>
</comment>
<feature type="domain" description="Peptidase A2" evidence="2">
    <location>
        <begin position="30"/>
        <end position="111"/>
    </location>
</feature>
<dbReference type="AlphaFoldDB" id="A0A1F6YS00"/>
<evidence type="ECO:0000259" key="2">
    <source>
        <dbReference type="PROSITE" id="PS50175"/>
    </source>
</evidence>
<dbReference type="Gene3D" id="2.40.70.10">
    <property type="entry name" value="Acid Proteases"/>
    <property type="match status" value="1"/>
</dbReference>
<dbReference type="PROSITE" id="PS00141">
    <property type="entry name" value="ASP_PROTEASE"/>
    <property type="match status" value="1"/>
</dbReference>
<accession>A0A1F6YS00</accession>
<sequence>MKFSYKRYGSETLRPVIEIKVKSGSNFLRYEVLVDSGADICIFNSEVGEALGIDVKKGKIREVFGVGGKASLYYLHKVAIEVGGWRYNIEAGFMPDVAGRVMPYGIVGQKGFFENFIVKFDMIKEEVELKTRN</sequence>
<organism evidence="3 4">
    <name type="scientific">Candidatus Nomurabacteria bacterium RIFOXYC2_FULL_36_19</name>
    <dbReference type="NCBI Taxonomy" id="1801806"/>
    <lineage>
        <taxon>Bacteria</taxon>
        <taxon>Candidatus Nomuraibacteriota</taxon>
    </lineage>
</organism>
<dbReference type="GO" id="GO:0004190">
    <property type="term" value="F:aspartic-type endopeptidase activity"/>
    <property type="evidence" value="ECO:0007669"/>
    <property type="project" value="InterPro"/>
</dbReference>
<dbReference type="Proteomes" id="UP000178975">
    <property type="component" value="Unassembled WGS sequence"/>
</dbReference>
<dbReference type="Pfam" id="PF13650">
    <property type="entry name" value="Asp_protease_2"/>
    <property type="match status" value="1"/>
</dbReference>
<gene>
    <name evidence="3" type="ORF">A2456_00280</name>
</gene>
<protein>
    <recommendedName>
        <fullName evidence="2">Peptidase A2 domain-containing protein</fullName>
    </recommendedName>
</protein>
<dbReference type="PROSITE" id="PS50175">
    <property type="entry name" value="ASP_PROT_RETROV"/>
    <property type="match status" value="1"/>
</dbReference>